<dbReference type="RefSeq" id="WP_199382115.1">
    <property type="nucleotide sequence ID" value="NZ_JAEMHM010000001.1"/>
</dbReference>
<name>A0A8J7JJU6_9BACT</name>
<protein>
    <submittedName>
        <fullName evidence="1">DUF4911 domain-containing protein</fullName>
    </submittedName>
</protein>
<dbReference type="Pfam" id="PF16256">
    <property type="entry name" value="DUF4911"/>
    <property type="match status" value="1"/>
</dbReference>
<proteinExistence type="predicted"/>
<dbReference type="InterPro" id="IPR032587">
    <property type="entry name" value="DUF4911"/>
</dbReference>
<keyword evidence="2" id="KW-1185">Reference proteome</keyword>
<reference evidence="1" key="1">
    <citation type="submission" date="2020-12" db="EMBL/GenBank/DDBJ databases">
        <title>Geomonas sp. Red875, isolated from river sediment.</title>
        <authorList>
            <person name="Xu Z."/>
            <person name="Zhang Z."/>
            <person name="Masuda Y."/>
            <person name="Itoh H."/>
            <person name="Senoo K."/>
        </authorList>
    </citation>
    <scope>NUCLEOTIDE SEQUENCE</scope>
    <source>
        <strain evidence="1">Red875</strain>
    </source>
</reference>
<dbReference type="Proteomes" id="UP000636888">
    <property type="component" value="Unassembled WGS sequence"/>
</dbReference>
<accession>A0A8J7JJU6</accession>
<dbReference type="EMBL" id="JAEMHM010000001">
    <property type="protein sequence ID" value="MBJ6723275.1"/>
    <property type="molecule type" value="Genomic_DNA"/>
</dbReference>
<organism evidence="1 2">
    <name type="scientific">Geomesophilobacter sediminis</name>
    <dbReference type="NCBI Taxonomy" id="2798584"/>
    <lineage>
        <taxon>Bacteria</taxon>
        <taxon>Pseudomonadati</taxon>
        <taxon>Thermodesulfobacteriota</taxon>
        <taxon>Desulfuromonadia</taxon>
        <taxon>Geobacterales</taxon>
        <taxon>Geobacteraceae</taxon>
        <taxon>Geomesophilobacter</taxon>
    </lineage>
</organism>
<gene>
    <name evidence="1" type="ORF">JFN93_01020</name>
</gene>
<evidence type="ECO:0000313" key="2">
    <source>
        <dbReference type="Proteomes" id="UP000636888"/>
    </source>
</evidence>
<sequence length="79" mass="8812">MEDRCRFYRVSGKDLVYLKFILEAYEGLSTMSTVDPRQGIVKVVYPVAFADDVESLMQALAKEITVTEVTQGGDGCWNG</sequence>
<evidence type="ECO:0000313" key="1">
    <source>
        <dbReference type="EMBL" id="MBJ6723275.1"/>
    </source>
</evidence>
<dbReference type="AlphaFoldDB" id="A0A8J7JJU6"/>
<comment type="caution">
    <text evidence="1">The sequence shown here is derived from an EMBL/GenBank/DDBJ whole genome shotgun (WGS) entry which is preliminary data.</text>
</comment>